<dbReference type="GO" id="GO:0030479">
    <property type="term" value="C:actin cortical patch"/>
    <property type="evidence" value="ECO:0007669"/>
    <property type="project" value="UniProtKB-SubCell"/>
</dbReference>
<keyword evidence="10" id="KW-0493">Microtubule</keyword>
<dbReference type="SMART" id="SM00054">
    <property type="entry name" value="EFh"/>
    <property type="match status" value="3"/>
</dbReference>
<dbReference type="FunFam" id="3.40.50.1440:FF:000008">
    <property type="entry name" value="Tubulin alpha chain"/>
    <property type="match status" value="1"/>
</dbReference>
<dbReference type="GO" id="GO:0010008">
    <property type="term" value="C:endosome membrane"/>
    <property type="evidence" value="ECO:0007669"/>
    <property type="project" value="UniProtKB-SubCell"/>
</dbReference>
<evidence type="ECO:0000256" key="4">
    <source>
        <dbReference type="ARBA" id="ARBA00004413"/>
    </source>
</evidence>
<evidence type="ECO:0000256" key="21">
    <source>
        <dbReference type="ARBA" id="ARBA00049117"/>
    </source>
</evidence>
<comment type="subcellular location">
    <subcellularLocation>
        <location evidence="4">Cell membrane</location>
        <topology evidence="4">Peripheral membrane protein</topology>
        <orientation evidence="4">Cytoplasmic side</orientation>
    </subcellularLocation>
    <subcellularLocation>
        <location evidence="3">Cytoplasm</location>
        <location evidence="3">Cytoskeleton</location>
        <location evidence="3">Actin patch</location>
    </subcellularLocation>
    <subcellularLocation>
        <location evidence="2">Endosome membrane</location>
        <topology evidence="2">Peripheral membrane protein</topology>
        <orientation evidence="2">Cytoplasmic side</orientation>
    </subcellularLocation>
</comment>
<dbReference type="GO" id="GO:0007017">
    <property type="term" value="P:microtubule-based process"/>
    <property type="evidence" value="ECO:0007669"/>
    <property type="project" value="InterPro"/>
</dbReference>
<feature type="domain" description="EH" evidence="25">
    <location>
        <begin position="782"/>
        <end position="875"/>
    </location>
</feature>
<name>A0A4Z1FJN6_9HELO</name>
<feature type="domain" description="EH" evidence="25">
    <location>
        <begin position="507"/>
        <end position="583"/>
    </location>
</feature>
<dbReference type="InterPro" id="IPR023123">
    <property type="entry name" value="Tubulin_C"/>
</dbReference>
<dbReference type="Pfam" id="PF12763">
    <property type="entry name" value="EH"/>
    <property type="match status" value="3"/>
</dbReference>
<keyword evidence="14" id="KW-0378">Hydrolase</keyword>
<dbReference type="Pfam" id="PF03953">
    <property type="entry name" value="Tubulin_C"/>
    <property type="match status" value="1"/>
</dbReference>
<comment type="caution">
    <text evidence="27">The sequence shown here is derived from an EMBL/GenBank/DDBJ whole genome shotgun (WGS) entry which is preliminary data.</text>
</comment>
<dbReference type="SMART" id="SM00864">
    <property type="entry name" value="Tubulin"/>
    <property type="match status" value="1"/>
</dbReference>
<keyword evidence="8" id="KW-0963">Cytoplasm</keyword>
<feature type="domain" description="UBA" evidence="24">
    <location>
        <begin position="1824"/>
        <end position="1864"/>
    </location>
</feature>
<evidence type="ECO:0000256" key="13">
    <source>
        <dbReference type="ARBA" id="ARBA00022753"/>
    </source>
</evidence>
<feature type="compositionally biased region" description="Polar residues" evidence="23">
    <location>
        <begin position="1677"/>
        <end position="1687"/>
    </location>
</feature>
<dbReference type="InterPro" id="IPR002452">
    <property type="entry name" value="Alpha_tubulin"/>
</dbReference>
<feature type="compositionally biased region" description="Polar residues" evidence="23">
    <location>
        <begin position="923"/>
        <end position="939"/>
    </location>
</feature>
<dbReference type="Gene3D" id="1.10.287.600">
    <property type="entry name" value="Helix hairpin bin"/>
    <property type="match status" value="1"/>
</dbReference>
<feature type="region of interest" description="Disordered" evidence="23">
    <location>
        <begin position="748"/>
        <end position="776"/>
    </location>
</feature>
<comment type="subunit">
    <text evidence="7">Dimer of alpha and beta chains. A typical microtubule is a hollow water-filled tube with an outer diameter of 25 nm and an inner diameter of 15 nM. Alpha-beta heterodimers associate head-to-tail to form protofilaments running lengthwise along the microtubule wall with the beta-tubulin subunit facing the microtubule plus end conferring a structural polarity. Microtubules usually have 13 protofilaments but different protofilament numbers can be found in some organisms and specialized cells.</text>
</comment>
<evidence type="ECO:0000256" key="6">
    <source>
        <dbReference type="ARBA" id="ARBA00011159"/>
    </source>
</evidence>
<keyword evidence="17" id="KW-0009">Actin-binding</keyword>
<dbReference type="PRINTS" id="PR01162">
    <property type="entry name" value="ALPHATUBULIN"/>
</dbReference>
<keyword evidence="28" id="KW-1185">Reference proteome</keyword>
<dbReference type="GO" id="GO:0005200">
    <property type="term" value="F:structural constituent of cytoskeleton"/>
    <property type="evidence" value="ECO:0007669"/>
    <property type="project" value="InterPro"/>
</dbReference>
<feature type="region of interest" description="Disordered" evidence="23">
    <location>
        <begin position="1289"/>
        <end position="1772"/>
    </location>
</feature>
<dbReference type="InterPro" id="IPR000217">
    <property type="entry name" value="Tubulin"/>
</dbReference>
<evidence type="ECO:0000256" key="17">
    <source>
        <dbReference type="ARBA" id="ARBA00023203"/>
    </source>
</evidence>
<dbReference type="CDD" id="cd00052">
    <property type="entry name" value="EH"/>
    <property type="match status" value="3"/>
</dbReference>
<dbReference type="InterPro" id="IPR000261">
    <property type="entry name" value="EH_dom"/>
</dbReference>
<evidence type="ECO:0000256" key="14">
    <source>
        <dbReference type="ARBA" id="ARBA00022801"/>
    </source>
</evidence>
<evidence type="ECO:0000256" key="1">
    <source>
        <dbReference type="ARBA" id="ARBA00001946"/>
    </source>
</evidence>
<dbReference type="PROSITE" id="PS50030">
    <property type="entry name" value="UBA"/>
    <property type="match status" value="1"/>
</dbReference>
<keyword evidence="18" id="KW-0206">Cytoskeleton</keyword>
<dbReference type="SUPFAM" id="SSF47473">
    <property type="entry name" value="EF-hand"/>
    <property type="match status" value="3"/>
</dbReference>
<accession>A0A4Z1FJN6</accession>
<keyword evidence="16" id="KW-0342">GTP-binding</keyword>
<feature type="compositionally biased region" description="Polar residues" evidence="23">
    <location>
        <begin position="1294"/>
        <end position="1306"/>
    </location>
</feature>
<keyword evidence="11" id="KW-0479">Metal-binding</keyword>
<evidence type="ECO:0000256" key="20">
    <source>
        <dbReference type="ARBA" id="ARBA00034296"/>
    </source>
</evidence>
<dbReference type="Gene3D" id="3.40.50.1440">
    <property type="entry name" value="Tubulin/FtsZ, GTPase domain"/>
    <property type="match status" value="1"/>
</dbReference>
<feature type="compositionally biased region" description="Polar residues" evidence="23">
    <location>
        <begin position="1412"/>
        <end position="1428"/>
    </location>
</feature>
<feature type="compositionally biased region" description="Pro residues" evidence="23">
    <location>
        <begin position="1760"/>
        <end position="1770"/>
    </location>
</feature>
<dbReference type="Gene3D" id="1.10.8.10">
    <property type="entry name" value="DNA helicase RuvA subunit, C-terminal domain"/>
    <property type="match status" value="1"/>
</dbReference>
<dbReference type="PROSITE" id="PS50222">
    <property type="entry name" value="EF_HAND_2"/>
    <property type="match status" value="1"/>
</dbReference>
<evidence type="ECO:0000256" key="16">
    <source>
        <dbReference type="ARBA" id="ARBA00023134"/>
    </source>
</evidence>
<feature type="coiled-coil region" evidence="22">
    <location>
        <begin position="1051"/>
        <end position="1141"/>
    </location>
</feature>
<dbReference type="Proteomes" id="UP000297910">
    <property type="component" value="Unassembled WGS sequence"/>
</dbReference>
<evidence type="ECO:0000256" key="8">
    <source>
        <dbReference type="ARBA" id="ARBA00022490"/>
    </source>
</evidence>
<proteinExistence type="inferred from homology"/>
<gene>
    <name evidence="27" type="ORF">BPAE_0090g00180</name>
</gene>
<dbReference type="PANTHER" id="PTHR11588">
    <property type="entry name" value="TUBULIN"/>
    <property type="match status" value="1"/>
</dbReference>
<feature type="compositionally biased region" description="Polar residues" evidence="23">
    <location>
        <begin position="1576"/>
        <end position="1588"/>
    </location>
</feature>
<keyword evidence="13" id="KW-0967">Endosome</keyword>
<feature type="compositionally biased region" description="Polar residues" evidence="23">
    <location>
        <begin position="969"/>
        <end position="1000"/>
    </location>
</feature>
<dbReference type="GO" id="GO:0003779">
    <property type="term" value="F:actin binding"/>
    <property type="evidence" value="ECO:0007669"/>
    <property type="project" value="UniProtKB-KW"/>
</dbReference>
<dbReference type="SUPFAM" id="SSF52490">
    <property type="entry name" value="Tubulin nucleotide-binding domain-like"/>
    <property type="match status" value="1"/>
</dbReference>
<dbReference type="GO" id="GO:0005525">
    <property type="term" value="F:GTP binding"/>
    <property type="evidence" value="ECO:0007669"/>
    <property type="project" value="UniProtKB-KW"/>
</dbReference>
<evidence type="ECO:0000256" key="7">
    <source>
        <dbReference type="ARBA" id="ARBA00011747"/>
    </source>
</evidence>
<dbReference type="InterPro" id="IPR003008">
    <property type="entry name" value="Tubulin_FtsZ_GTPase"/>
</dbReference>
<keyword evidence="12" id="KW-0547">Nucleotide-binding</keyword>
<dbReference type="InterPro" id="IPR015940">
    <property type="entry name" value="UBA"/>
</dbReference>
<evidence type="ECO:0000256" key="23">
    <source>
        <dbReference type="SAM" id="MobiDB-lite"/>
    </source>
</evidence>
<sequence length="1864" mass="199154">MREVISVNVGQAGCQIANSCWELYCLEHGIQPDGYLTEERKAADPDQGFSTFFSETGQGKYVPRAIYCDLEPNVVDEVRTGTYRNLFHPEQMITGKEDASNNYARGHYTVGKELIDQVLDKVRRVADNCSGLQGFLVFHSFGGGTGSGFGALLMERLSVDFGKKVKLEFCVYPAPQTATSVVEPYNSILTTHTTLEHSDCSFMVDNEAIYDICRKNLGLERPDYVNLNRLIAQVVSSITASLRFDGSLNVDLNEFQTNLVPYPRIHFPLVAYSPVVSAAKASHEANSVQEISMSCFEPNNQMVKCDPRNGKYMATCLLYRGDVVPNDVHAAVATLKTKRTIQFVDWCPTGFKIGICFQPPQMVPNGDLAKVNRAVCMLSNTTAIAEAWSALSHKFDLMYSKRAFVHWYVGEGMEEGEFSEAREDLAALERDYEEVATDSLEGDEGADAEPGLAVAKYYLHAPGASRLSQAASVIIDKFLFQQLFSNIQESRMADDPATPALNLSPEEKRVFGQLFRQADTENIGVVTGEVAVKFFEKTRLEPRILGEIWQIADKENRGLLTPAGFGIVLRLIGHYQAGRDPTPELALRPGPLPKFDGGLGNISPTGGFQAPLGPPPSALQPQPSGSGPIRVPPLPADKSSQYAQLFEKSGAQGGILPGELAKQIFERAGLPNEILGRIWNLADTEQRGALTSTEFVIAMHLIASFKAGQLRALPNILPAGLYEAATRRGPASRQSTGNGAMSAIPRQFSGQHGRASSPLSRPAFTPPIPQPSAGDWAISPIDKQKFDSIYQGLDRSGKGFITGDEAVPFFSESKLPEEVLAQIWDLADINSAGFLTMDEFAVAMYLIRQQRGKKDGRDSLPATLPPNLIPPSMRNQVRPAPMTTAPAFEAPPPTMPKSAAEDLFGLDALSSPPPAPLQAPQLTGGSASFGANRQLNTDPFGNGVRPLSPSSPIQASPQHTGSVFKPFIPSSSFGHSLTAQATGGSNNSGPSRSFSQQPSASEDLLGDNDPEISSKLTNETSELANLSNQVGNLVTQTKQVQDQRNATQHELSQSDSQRQQIEARLAQLRTAYEQEVKDVRSLEERLTASRNETKKLQTESAMLEATFVDLQTQHGQIVTALQADQQENASLKERMRAVNAEIAQLKPSLEKLRSEARQQKGLVAINKKQLATNESERDKLKGEASDLTKSIEEDTASLAAAARARSQSPVQARAQSPASVASPAPSTMSANNPFFKRQVTGGSNNDMGSPFATSPVQQTDRSFENVFGPAFTSGLPHQETAAPVTSFKQDLPTRPQTSGGFATPSLSGEAPPPMPASRQISSSYLPFPSHDDSVSSSRQVSAPNSRFGDTPTGVDNPTNFLGTTPTGHSSASQAEPVVTARALSPDIDRRSTASPAVTDSKETIPGAFPGDDNSNIVATPTGGTTLSEQAAADPFATTKEPVRSGTAKNDFDAAFAGFGSSGKAPERSNTGNSMEPTVPVAAQSGFGQEFPPISELEIDDESDSASEDGFGGGGFEDDFNPASPDQVRKAPESPVLSHGAGSTTGSAPAPAPTAGSDPPTPNAQASPPAYDKAVSSADQAHSEVQQYSGLLPSREVPSPEHSTSSAAAAPPTSFGAPTQPAPPAKVPFDDDFGDDFDDLEDAKEGEADDEFANAASSIHESRNGLDDFNPMFDSPPLSKQQDHSSNAFGGDGSGFGDFTASPTQQTAAPVAVNDNHDWDAIFAGLDGPNAEGSGSGQGNGSGTASNEKAVAGKYSTPLPDGFPPPRPPRGPALIRYKDPPQWNGRTIYPNAKRLPGLIWNLVTISTGAAAERPHIGRALTEGGEHDDPILKNLTGMGYKRNDALAALEKYDYNLERAANYLAGQ</sequence>
<feature type="compositionally biased region" description="Acidic residues" evidence="23">
    <location>
        <begin position="1629"/>
        <end position="1651"/>
    </location>
</feature>
<evidence type="ECO:0000313" key="27">
    <source>
        <dbReference type="EMBL" id="TGO24974.1"/>
    </source>
</evidence>
<feature type="compositionally biased region" description="Low complexity" evidence="23">
    <location>
        <begin position="1198"/>
        <end position="1230"/>
    </location>
</feature>
<feature type="compositionally biased region" description="Polar residues" evidence="23">
    <location>
        <begin position="1334"/>
        <end position="1344"/>
    </location>
</feature>
<dbReference type="InterPro" id="IPR018316">
    <property type="entry name" value="Tubulin/FtsZ_2-layer-sand-dom"/>
</dbReference>
<feature type="compositionally biased region" description="Polar residues" evidence="23">
    <location>
        <begin position="1353"/>
        <end position="1373"/>
    </location>
</feature>
<protein>
    <submittedName>
        <fullName evidence="27">Uncharacterized protein</fullName>
    </submittedName>
</protein>
<dbReference type="GO" id="GO:0006897">
    <property type="term" value="P:endocytosis"/>
    <property type="evidence" value="ECO:0007669"/>
    <property type="project" value="UniProtKB-KW"/>
</dbReference>
<keyword evidence="15" id="KW-0460">Magnesium</keyword>
<dbReference type="Gene3D" id="3.30.1330.20">
    <property type="entry name" value="Tubulin/FtsZ, C-terminal domain"/>
    <property type="match status" value="1"/>
</dbReference>
<comment type="similarity">
    <text evidence="5">Belongs to the tubulin family.</text>
</comment>
<dbReference type="PROSITE" id="PS50031">
    <property type="entry name" value="EH"/>
    <property type="match status" value="3"/>
</dbReference>
<comment type="catalytic activity">
    <reaction evidence="21">
        <text>GTP + H2O = GDP + phosphate + H(+)</text>
        <dbReference type="Rhea" id="RHEA:19669"/>
        <dbReference type="ChEBI" id="CHEBI:15377"/>
        <dbReference type="ChEBI" id="CHEBI:15378"/>
        <dbReference type="ChEBI" id="CHEBI:37565"/>
        <dbReference type="ChEBI" id="CHEBI:43474"/>
        <dbReference type="ChEBI" id="CHEBI:58189"/>
    </reaction>
    <physiologicalReaction direction="left-to-right" evidence="21">
        <dbReference type="Rhea" id="RHEA:19670"/>
    </physiologicalReaction>
</comment>
<dbReference type="SMART" id="SM00165">
    <property type="entry name" value="UBA"/>
    <property type="match status" value="1"/>
</dbReference>
<dbReference type="FunFam" id="3.30.1330.20:FF:000001">
    <property type="entry name" value="Tubulin alpha chain"/>
    <property type="match status" value="1"/>
</dbReference>
<evidence type="ECO:0000256" key="9">
    <source>
        <dbReference type="ARBA" id="ARBA00022583"/>
    </source>
</evidence>
<comment type="function">
    <text evidence="20">Tubulin is the major constituent of microtubules, a cylinder consisting of laterally associated linear protofilaments composed of alpha- and beta-tubulin heterodimers. Microtubules grow by the addition of GTP-tubulin dimers to the microtubule end, where a stabilizing cap forms. Below the cap, tubulin dimers are in GDP-bound state, owing to GTPase activity of alpha-tubulin.</text>
</comment>
<dbReference type="InterPro" id="IPR008280">
    <property type="entry name" value="Tub_FtsZ_C"/>
</dbReference>
<dbReference type="PROSITE" id="PS00227">
    <property type="entry name" value="TUBULIN"/>
    <property type="match status" value="1"/>
</dbReference>
<feature type="compositionally biased region" description="Low complexity" evidence="23">
    <location>
        <begin position="1452"/>
        <end position="1462"/>
    </location>
</feature>
<feature type="compositionally biased region" description="Low complexity" evidence="23">
    <location>
        <begin position="1599"/>
        <end position="1618"/>
    </location>
</feature>
<evidence type="ECO:0000256" key="15">
    <source>
        <dbReference type="ARBA" id="ARBA00022842"/>
    </source>
</evidence>
<feature type="compositionally biased region" description="Low complexity" evidence="23">
    <location>
        <begin position="1537"/>
        <end position="1557"/>
    </location>
</feature>
<dbReference type="InterPro" id="IPR009060">
    <property type="entry name" value="UBA-like_sf"/>
</dbReference>
<feature type="region of interest" description="Disordered" evidence="23">
    <location>
        <begin position="1198"/>
        <end position="1233"/>
    </location>
</feature>
<feature type="domain" description="EH" evidence="25">
    <location>
        <begin position="638"/>
        <end position="728"/>
    </location>
</feature>
<dbReference type="EMBL" id="PQXI01000090">
    <property type="protein sequence ID" value="TGO24974.1"/>
    <property type="molecule type" value="Genomic_DNA"/>
</dbReference>
<comment type="function">
    <text evidence="19">Component of the PAN1 actin cytoskeleton-regulatory complex required for the internalization of endosomes during actin-coupled endocytosis. The complex links the site of endocytosis to the cell membrane-associated actin cytoskeleton. Mediates uptake of external molecules and vacuolar degradation of plasma membrane proteins. Plays a role in the proper organization of the cell membrane-associated actin cytoskeleton and promotes its destabilization.</text>
</comment>
<evidence type="ECO:0000256" key="18">
    <source>
        <dbReference type="ARBA" id="ARBA00023212"/>
    </source>
</evidence>
<evidence type="ECO:0000256" key="19">
    <source>
        <dbReference type="ARBA" id="ARBA00025194"/>
    </source>
</evidence>
<dbReference type="GO" id="GO:0005509">
    <property type="term" value="F:calcium ion binding"/>
    <property type="evidence" value="ECO:0007669"/>
    <property type="project" value="InterPro"/>
</dbReference>
<feature type="region of interest" description="Disordered" evidence="23">
    <location>
        <begin position="905"/>
        <end position="1014"/>
    </location>
</feature>
<dbReference type="Pfam" id="PF00091">
    <property type="entry name" value="Tubulin"/>
    <property type="match status" value="1"/>
</dbReference>
<dbReference type="SUPFAM" id="SSF46934">
    <property type="entry name" value="UBA-like"/>
    <property type="match status" value="1"/>
</dbReference>
<dbReference type="CDD" id="cd02186">
    <property type="entry name" value="alpha_tubulin"/>
    <property type="match status" value="1"/>
</dbReference>
<evidence type="ECO:0000256" key="3">
    <source>
        <dbReference type="ARBA" id="ARBA00004134"/>
    </source>
</evidence>
<keyword evidence="9" id="KW-0254">Endocytosis</keyword>
<feature type="region of interest" description="Disordered" evidence="23">
    <location>
        <begin position="853"/>
        <end position="875"/>
    </location>
</feature>
<feature type="compositionally biased region" description="Acidic residues" evidence="23">
    <location>
        <begin position="1496"/>
        <end position="1506"/>
    </location>
</feature>
<dbReference type="Pfam" id="PF00627">
    <property type="entry name" value="UBA"/>
    <property type="match status" value="1"/>
</dbReference>
<evidence type="ECO:0000256" key="5">
    <source>
        <dbReference type="ARBA" id="ARBA00009636"/>
    </source>
</evidence>
<feature type="domain" description="EF-hand" evidence="26">
    <location>
        <begin position="815"/>
        <end position="850"/>
    </location>
</feature>
<evidence type="ECO:0000259" key="25">
    <source>
        <dbReference type="PROSITE" id="PS50031"/>
    </source>
</evidence>
<dbReference type="InterPro" id="IPR002048">
    <property type="entry name" value="EF_hand_dom"/>
</dbReference>
<comment type="subunit">
    <text evidence="6">Component of the PAN1 actin cytoskeleton-regulatory complex.</text>
</comment>
<evidence type="ECO:0000256" key="22">
    <source>
        <dbReference type="SAM" id="Coils"/>
    </source>
</evidence>
<evidence type="ECO:0000256" key="2">
    <source>
        <dbReference type="ARBA" id="ARBA00004125"/>
    </source>
</evidence>
<dbReference type="InterPro" id="IPR037103">
    <property type="entry name" value="Tubulin/FtsZ-like_C"/>
</dbReference>
<evidence type="ECO:0000256" key="12">
    <source>
        <dbReference type="ARBA" id="ARBA00022741"/>
    </source>
</evidence>
<evidence type="ECO:0000259" key="24">
    <source>
        <dbReference type="PROSITE" id="PS50030"/>
    </source>
</evidence>
<dbReference type="PRINTS" id="PR01161">
    <property type="entry name" value="TUBULIN"/>
</dbReference>
<dbReference type="InterPro" id="IPR036525">
    <property type="entry name" value="Tubulin/FtsZ_GTPase_sf"/>
</dbReference>
<organism evidence="27 28">
    <name type="scientific">Botrytis paeoniae</name>
    <dbReference type="NCBI Taxonomy" id="278948"/>
    <lineage>
        <taxon>Eukaryota</taxon>
        <taxon>Fungi</taxon>
        <taxon>Dikarya</taxon>
        <taxon>Ascomycota</taxon>
        <taxon>Pezizomycotina</taxon>
        <taxon>Leotiomycetes</taxon>
        <taxon>Helotiales</taxon>
        <taxon>Sclerotiniaceae</taxon>
        <taxon>Botrytis</taxon>
    </lineage>
</organism>
<evidence type="ECO:0000259" key="26">
    <source>
        <dbReference type="PROSITE" id="PS50222"/>
    </source>
</evidence>
<evidence type="ECO:0000313" key="28">
    <source>
        <dbReference type="Proteomes" id="UP000297910"/>
    </source>
</evidence>
<dbReference type="FunFam" id="1.10.287.600:FF:000005">
    <property type="entry name" value="Tubulin alpha chain"/>
    <property type="match status" value="1"/>
</dbReference>
<dbReference type="Gene3D" id="1.10.238.10">
    <property type="entry name" value="EF-hand"/>
    <property type="match status" value="3"/>
</dbReference>
<comment type="cofactor">
    <cofactor evidence="1">
        <name>Mg(2+)</name>
        <dbReference type="ChEBI" id="CHEBI:18420"/>
    </cofactor>
</comment>
<reference evidence="27 28" key="1">
    <citation type="submission" date="2017-12" db="EMBL/GenBank/DDBJ databases">
        <title>Comparative genomics of Botrytis spp.</title>
        <authorList>
            <person name="Valero-Jimenez C.A."/>
            <person name="Tapia P."/>
            <person name="Veloso J."/>
            <person name="Silva-Moreno E."/>
            <person name="Staats M."/>
            <person name="Valdes J.H."/>
            <person name="Van Kan J.A.L."/>
        </authorList>
    </citation>
    <scope>NUCLEOTIDE SEQUENCE [LARGE SCALE GENOMIC DNA]</scope>
    <source>
        <strain evidence="27 28">Bp0003</strain>
    </source>
</reference>
<evidence type="ECO:0000256" key="10">
    <source>
        <dbReference type="ARBA" id="ARBA00022701"/>
    </source>
</evidence>
<feature type="compositionally biased region" description="Polar residues" evidence="23">
    <location>
        <begin position="948"/>
        <end position="961"/>
    </location>
</feature>
<dbReference type="SUPFAM" id="SSF55307">
    <property type="entry name" value="Tubulin C-terminal domain-like"/>
    <property type="match status" value="1"/>
</dbReference>
<evidence type="ECO:0000256" key="11">
    <source>
        <dbReference type="ARBA" id="ARBA00022723"/>
    </source>
</evidence>
<keyword evidence="22" id="KW-0175">Coiled coil</keyword>
<dbReference type="InterPro" id="IPR011992">
    <property type="entry name" value="EF-hand-dom_pair"/>
</dbReference>
<dbReference type="InterPro" id="IPR017975">
    <property type="entry name" value="Tubulin_CS"/>
</dbReference>
<dbReference type="GO" id="GO:0005874">
    <property type="term" value="C:microtubule"/>
    <property type="evidence" value="ECO:0007669"/>
    <property type="project" value="UniProtKB-KW"/>
</dbReference>
<feature type="region of interest" description="Disordered" evidence="23">
    <location>
        <begin position="596"/>
        <end position="634"/>
    </location>
</feature>
<dbReference type="GO" id="GO:0005886">
    <property type="term" value="C:plasma membrane"/>
    <property type="evidence" value="ECO:0007669"/>
    <property type="project" value="UniProtKB-SubCell"/>
</dbReference>
<dbReference type="GO" id="GO:0016787">
    <property type="term" value="F:hydrolase activity"/>
    <property type="evidence" value="ECO:0007669"/>
    <property type="project" value="UniProtKB-KW"/>
</dbReference>
<dbReference type="SMART" id="SM00027">
    <property type="entry name" value="EH"/>
    <property type="match status" value="3"/>
</dbReference>
<dbReference type="SMART" id="SM00865">
    <property type="entry name" value="Tubulin_C"/>
    <property type="match status" value="1"/>
</dbReference>